<dbReference type="CDD" id="cd07821">
    <property type="entry name" value="PYR_PYL_RCAR_like"/>
    <property type="match status" value="1"/>
</dbReference>
<dbReference type="PANTHER" id="PTHR39332">
    <property type="entry name" value="BLL4707 PROTEIN"/>
    <property type="match status" value="1"/>
</dbReference>
<dbReference type="Proteomes" id="UP001139887">
    <property type="component" value="Unassembled WGS sequence"/>
</dbReference>
<sequence>MSSYNVESRVIKAPVTKVWDVLKKQDFSFWSLVKSVELSTSPSEVGSVRKTTFADGTIQKHRLLEFSEIKHQFTYEIIESEPAVTALSAQHTFKVIPVTADNTSFVQWSSDFSADGSLEVVMDAKYKKLDALEELAKALEN</sequence>
<dbReference type="EMBL" id="JANBUW010000223">
    <property type="protein sequence ID" value="KAJ2848031.1"/>
    <property type="molecule type" value="Genomic_DNA"/>
</dbReference>
<proteinExistence type="predicted"/>
<dbReference type="Gene3D" id="3.30.530.20">
    <property type="match status" value="1"/>
</dbReference>
<dbReference type="Pfam" id="PF10604">
    <property type="entry name" value="Polyketide_cyc2"/>
    <property type="match status" value="1"/>
</dbReference>
<name>A0A9W8LYG4_9FUNG</name>
<protein>
    <recommendedName>
        <fullName evidence="3">Bet v1-like protein</fullName>
    </recommendedName>
</protein>
<dbReference type="SUPFAM" id="SSF55961">
    <property type="entry name" value="Bet v1-like"/>
    <property type="match status" value="1"/>
</dbReference>
<dbReference type="InterPro" id="IPR023393">
    <property type="entry name" value="START-like_dom_sf"/>
</dbReference>
<accession>A0A9W8LYG4</accession>
<dbReference type="InterPro" id="IPR019587">
    <property type="entry name" value="Polyketide_cyclase/dehydratase"/>
</dbReference>
<organism evidence="1 2">
    <name type="scientific">Coemansia brasiliensis</name>
    <dbReference type="NCBI Taxonomy" id="2650707"/>
    <lineage>
        <taxon>Eukaryota</taxon>
        <taxon>Fungi</taxon>
        <taxon>Fungi incertae sedis</taxon>
        <taxon>Zoopagomycota</taxon>
        <taxon>Kickxellomycotina</taxon>
        <taxon>Kickxellomycetes</taxon>
        <taxon>Kickxellales</taxon>
        <taxon>Kickxellaceae</taxon>
        <taxon>Coemansia</taxon>
    </lineage>
</organism>
<evidence type="ECO:0000313" key="2">
    <source>
        <dbReference type="Proteomes" id="UP001139887"/>
    </source>
</evidence>
<dbReference type="AlphaFoldDB" id="A0A9W8LYG4"/>
<evidence type="ECO:0000313" key="1">
    <source>
        <dbReference type="EMBL" id="KAJ2848031.1"/>
    </source>
</evidence>
<evidence type="ECO:0008006" key="3">
    <source>
        <dbReference type="Google" id="ProtNLM"/>
    </source>
</evidence>
<keyword evidence="2" id="KW-1185">Reference proteome</keyword>
<comment type="caution">
    <text evidence="1">The sequence shown here is derived from an EMBL/GenBank/DDBJ whole genome shotgun (WGS) entry which is preliminary data.</text>
</comment>
<reference evidence="1" key="1">
    <citation type="submission" date="2022-07" db="EMBL/GenBank/DDBJ databases">
        <title>Phylogenomic reconstructions and comparative analyses of Kickxellomycotina fungi.</title>
        <authorList>
            <person name="Reynolds N.K."/>
            <person name="Stajich J.E."/>
            <person name="Barry K."/>
            <person name="Grigoriev I.V."/>
            <person name="Crous P."/>
            <person name="Smith M.E."/>
        </authorList>
    </citation>
    <scope>NUCLEOTIDE SEQUENCE</scope>
    <source>
        <strain evidence="1">NRRL 1566</strain>
    </source>
</reference>
<dbReference type="PANTHER" id="PTHR39332:SF7">
    <property type="entry name" value="SRPBCC FAMILY PROTEIN"/>
    <property type="match status" value="1"/>
</dbReference>
<dbReference type="OrthoDB" id="10255646at2759"/>
<gene>
    <name evidence="1" type="ORF">IWW36_003534</name>
</gene>